<keyword evidence="3" id="KW-1185">Reference proteome</keyword>
<reference evidence="3" key="1">
    <citation type="journal article" date="2013" name="Science">
        <title>The Amborella genome and the evolution of flowering plants.</title>
        <authorList>
            <consortium name="Amborella Genome Project"/>
        </authorList>
    </citation>
    <scope>NUCLEOTIDE SEQUENCE [LARGE SCALE GENOMIC DNA]</scope>
</reference>
<evidence type="ECO:0000313" key="3">
    <source>
        <dbReference type="Proteomes" id="UP000017836"/>
    </source>
</evidence>
<feature type="region of interest" description="Disordered" evidence="1">
    <location>
        <begin position="1"/>
        <end position="45"/>
    </location>
</feature>
<accession>W1NEM1</accession>
<dbReference type="Gramene" id="ERM93871">
    <property type="protein sequence ID" value="ERM93871"/>
    <property type="gene ID" value="AMTR_s00139p00041420"/>
</dbReference>
<sequence>MDCKPLLAAADGQSSEEVDNLTRNTKKFKGTEISSSTSPSFGVGSGKNIAMEVVDEMPKESFDATKAGEGWKGLSFKDSIKNTRYFTVEDREEEFDMANLPQEFMEPSDLDSLQESKWSRIVVSNEEMKKLWIPLKKVLIVKLLGRSAGYRVPS</sequence>
<dbReference type="HOGENOM" id="CLU_1706658_0_0_1"/>
<gene>
    <name evidence="2" type="ORF">AMTR_s00139p00041420</name>
</gene>
<name>W1NEM1_AMBTC</name>
<evidence type="ECO:0000313" key="2">
    <source>
        <dbReference type="EMBL" id="ERM93871.1"/>
    </source>
</evidence>
<dbReference type="Proteomes" id="UP000017836">
    <property type="component" value="Unassembled WGS sequence"/>
</dbReference>
<protein>
    <submittedName>
        <fullName evidence="2">Uncharacterized protein</fullName>
    </submittedName>
</protein>
<proteinExistence type="predicted"/>
<dbReference type="AlphaFoldDB" id="W1NEM1"/>
<evidence type="ECO:0000256" key="1">
    <source>
        <dbReference type="SAM" id="MobiDB-lite"/>
    </source>
</evidence>
<dbReference type="EMBL" id="KI397552">
    <property type="protein sequence ID" value="ERM93871.1"/>
    <property type="molecule type" value="Genomic_DNA"/>
</dbReference>
<organism evidence="2 3">
    <name type="scientific">Amborella trichopoda</name>
    <dbReference type="NCBI Taxonomy" id="13333"/>
    <lineage>
        <taxon>Eukaryota</taxon>
        <taxon>Viridiplantae</taxon>
        <taxon>Streptophyta</taxon>
        <taxon>Embryophyta</taxon>
        <taxon>Tracheophyta</taxon>
        <taxon>Spermatophyta</taxon>
        <taxon>Magnoliopsida</taxon>
        <taxon>Amborellales</taxon>
        <taxon>Amborellaceae</taxon>
        <taxon>Amborella</taxon>
    </lineage>
</organism>